<accession>A0AAW0B7X2</accession>
<dbReference type="AlphaFoldDB" id="A0AAW0B7X2"/>
<keyword evidence="2" id="KW-0472">Membrane</keyword>
<evidence type="ECO:0000313" key="4">
    <source>
        <dbReference type="EMBL" id="KAK7021751.1"/>
    </source>
</evidence>
<organism evidence="4 5">
    <name type="scientific">Paramarasmius palmivorus</name>
    <dbReference type="NCBI Taxonomy" id="297713"/>
    <lineage>
        <taxon>Eukaryota</taxon>
        <taxon>Fungi</taxon>
        <taxon>Dikarya</taxon>
        <taxon>Basidiomycota</taxon>
        <taxon>Agaricomycotina</taxon>
        <taxon>Agaricomycetes</taxon>
        <taxon>Agaricomycetidae</taxon>
        <taxon>Agaricales</taxon>
        <taxon>Marasmiineae</taxon>
        <taxon>Marasmiaceae</taxon>
        <taxon>Paramarasmius</taxon>
    </lineage>
</organism>
<proteinExistence type="predicted"/>
<keyword evidence="2" id="KW-0812">Transmembrane</keyword>
<reference evidence="4 5" key="1">
    <citation type="submission" date="2024-01" db="EMBL/GenBank/DDBJ databases">
        <title>A draft genome for a cacao thread blight-causing isolate of Paramarasmius palmivorus.</title>
        <authorList>
            <person name="Baruah I.K."/>
            <person name="Bukari Y."/>
            <person name="Amoako-Attah I."/>
            <person name="Meinhardt L.W."/>
            <person name="Bailey B.A."/>
            <person name="Cohen S.P."/>
        </authorList>
    </citation>
    <scope>NUCLEOTIDE SEQUENCE [LARGE SCALE GENOMIC DNA]</scope>
    <source>
        <strain evidence="4 5">GH-12</strain>
    </source>
</reference>
<feature type="region of interest" description="Disordered" evidence="1">
    <location>
        <begin position="145"/>
        <end position="250"/>
    </location>
</feature>
<dbReference type="Proteomes" id="UP001383192">
    <property type="component" value="Unassembled WGS sequence"/>
</dbReference>
<comment type="caution">
    <text evidence="4">The sequence shown here is derived from an EMBL/GenBank/DDBJ whole genome shotgun (WGS) entry which is preliminary data.</text>
</comment>
<name>A0AAW0B7X2_9AGAR</name>
<gene>
    <name evidence="4" type="ORF">VNI00_017299</name>
</gene>
<feature type="compositionally biased region" description="Low complexity" evidence="1">
    <location>
        <begin position="145"/>
        <end position="198"/>
    </location>
</feature>
<feature type="compositionally biased region" description="Low complexity" evidence="1">
    <location>
        <begin position="223"/>
        <end position="250"/>
    </location>
</feature>
<sequence length="311" mass="33085">MFPLCLILAQIASFYLLAISPSNAFTISAPNVVDVNAPMNIVGRWTWSTGEPTVMNIILNASESCMKVVFEGQRTGSPFLTQPIFDDIDKAQEVNGKKTGNVLFEADILGNYILCAYQGATDFFLAAQSDVISVSRLDVSSSASSFASSATSGSSESSSDTATMTPTTPPRTTATKTTTDITSSTSTEPTGSPSGFGPITSSRTNTGDTEAPTIIKSTPTTQSSTSHNPNKSASSSISPTNSDTSSPKHSSGVIAGLVVGVLFLVLALCGGMLYLRQRLFQYVQISKDYFKRDRPFNMLAYRHFAVRALTD</sequence>
<feature type="compositionally biased region" description="Polar residues" evidence="1">
    <location>
        <begin position="199"/>
        <end position="208"/>
    </location>
</feature>
<evidence type="ECO:0000313" key="5">
    <source>
        <dbReference type="Proteomes" id="UP001383192"/>
    </source>
</evidence>
<keyword evidence="2" id="KW-1133">Transmembrane helix</keyword>
<evidence type="ECO:0000256" key="2">
    <source>
        <dbReference type="SAM" id="Phobius"/>
    </source>
</evidence>
<keyword evidence="5" id="KW-1185">Reference proteome</keyword>
<feature type="signal peptide" evidence="3">
    <location>
        <begin position="1"/>
        <end position="24"/>
    </location>
</feature>
<protein>
    <submittedName>
        <fullName evidence="4">Uncharacterized protein</fullName>
    </submittedName>
</protein>
<feature type="chain" id="PRO_5043945448" evidence="3">
    <location>
        <begin position="25"/>
        <end position="311"/>
    </location>
</feature>
<evidence type="ECO:0000256" key="1">
    <source>
        <dbReference type="SAM" id="MobiDB-lite"/>
    </source>
</evidence>
<dbReference type="EMBL" id="JAYKXP010000164">
    <property type="protein sequence ID" value="KAK7021751.1"/>
    <property type="molecule type" value="Genomic_DNA"/>
</dbReference>
<keyword evidence="3" id="KW-0732">Signal</keyword>
<feature type="transmembrane region" description="Helical" evidence="2">
    <location>
        <begin position="253"/>
        <end position="275"/>
    </location>
</feature>
<evidence type="ECO:0000256" key="3">
    <source>
        <dbReference type="SAM" id="SignalP"/>
    </source>
</evidence>